<dbReference type="GO" id="GO:0007169">
    <property type="term" value="P:cell surface receptor protein tyrosine kinase signaling pathway"/>
    <property type="evidence" value="ECO:0007669"/>
    <property type="project" value="TreeGrafter"/>
</dbReference>
<dbReference type="GO" id="GO:0043410">
    <property type="term" value="P:positive regulation of MAPK cascade"/>
    <property type="evidence" value="ECO:0007669"/>
    <property type="project" value="TreeGrafter"/>
</dbReference>
<feature type="region of interest" description="Disordered" evidence="2">
    <location>
        <begin position="208"/>
        <end position="228"/>
    </location>
</feature>
<dbReference type="SUPFAM" id="SSF50729">
    <property type="entry name" value="PH domain-like"/>
    <property type="match status" value="1"/>
</dbReference>
<dbReference type="Ensembl" id="ENSSAUT00010003540.1">
    <property type="protein sequence ID" value="ENSSAUP00010003264.1"/>
    <property type="gene ID" value="ENSSAUG00010001708.1"/>
</dbReference>
<dbReference type="PROSITE" id="PS51064">
    <property type="entry name" value="IRS_PTB"/>
    <property type="match status" value="1"/>
</dbReference>
<dbReference type="Gene3D" id="2.30.29.30">
    <property type="entry name" value="Pleckstrin-homology domain (PH domain)/Phosphotyrosine-binding domain (PTB)"/>
    <property type="match status" value="2"/>
</dbReference>
<name>A0A671TMV6_SPAAU</name>
<feature type="domain" description="IRS-type PTB" evidence="3">
    <location>
        <begin position="94"/>
        <end position="197"/>
    </location>
</feature>
<organism evidence="4 5">
    <name type="scientific">Sparus aurata</name>
    <name type="common">Gilthead sea bream</name>
    <dbReference type="NCBI Taxonomy" id="8175"/>
    <lineage>
        <taxon>Eukaryota</taxon>
        <taxon>Metazoa</taxon>
        <taxon>Chordata</taxon>
        <taxon>Craniata</taxon>
        <taxon>Vertebrata</taxon>
        <taxon>Euteleostomi</taxon>
        <taxon>Actinopterygii</taxon>
        <taxon>Neopterygii</taxon>
        <taxon>Teleostei</taxon>
        <taxon>Neoteleostei</taxon>
        <taxon>Acanthomorphata</taxon>
        <taxon>Eupercaria</taxon>
        <taxon>Spariformes</taxon>
        <taxon>Sparidae</taxon>
        <taxon>Sparus</taxon>
    </lineage>
</organism>
<evidence type="ECO:0000259" key="3">
    <source>
        <dbReference type="PROSITE" id="PS51064"/>
    </source>
</evidence>
<feature type="region of interest" description="Disordered" evidence="2">
    <location>
        <begin position="329"/>
        <end position="367"/>
    </location>
</feature>
<keyword evidence="5" id="KW-1185">Reference proteome</keyword>
<reference evidence="4" key="3">
    <citation type="submission" date="2025-09" db="UniProtKB">
        <authorList>
            <consortium name="Ensembl"/>
        </authorList>
    </citation>
    <scope>IDENTIFICATION</scope>
</reference>
<gene>
    <name evidence="4" type="primary">dok2</name>
</gene>
<sequence>ISRLEFFECKDGGKPVGVSQVIRLVDCIRVSEVDMDGCPRDTGPFLIETTEKIYVFAADRQQVDDWTHKLCEIAFPVGTHTHTHTHTHLQDRFTLRDFRVCVRRTEASDRCRLKGDGVLRADVDALHLIGKTGDIMYTWPYRYLRRFGRDKSTFSFEAGRRCDSGEGSFEFDTKQGNILFQAVEAAINLSSPNLDQTYSQITLPAAAERGSREKRGGGGGGASPCTPPVIPPEPEYSLPFDTIATNVMANILNVHQALGDKSAIDPLYDSIDEMKIRNIFPSSGDAVGPTYGKVDHIYDEPEGCAIPTSVYDDPEEMRGDAWRIMGTAADPKGHQYPYNPRVDDYFSSSRGQQSSQHACISQSAGAK</sequence>
<evidence type="ECO:0000313" key="5">
    <source>
        <dbReference type="Proteomes" id="UP000472265"/>
    </source>
</evidence>
<dbReference type="GeneTree" id="ENSGT00940000159868"/>
<dbReference type="InterPro" id="IPR050996">
    <property type="entry name" value="Docking_Protein_DOK"/>
</dbReference>
<proteinExistence type="predicted"/>
<protein>
    <submittedName>
        <fullName evidence="4">Docking protein 2</fullName>
    </submittedName>
</protein>
<feature type="compositionally biased region" description="Polar residues" evidence="2">
    <location>
        <begin position="346"/>
        <end position="367"/>
    </location>
</feature>
<evidence type="ECO:0000313" key="4">
    <source>
        <dbReference type="Ensembl" id="ENSSAUP00010003264.1"/>
    </source>
</evidence>
<accession>A0A671TMV6</accession>
<evidence type="ECO:0000256" key="2">
    <source>
        <dbReference type="SAM" id="MobiDB-lite"/>
    </source>
</evidence>
<dbReference type="GO" id="GO:0005737">
    <property type="term" value="C:cytoplasm"/>
    <property type="evidence" value="ECO:0007669"/>
    <property type="project" value="TreeGrafter"/>
</dbReference>
<keyword evidence="1" id="KW-0597">Phosphoprotein</keyword>
<dbReference type="Pfam" id="PF02174">
    <property type="entry name" value="IRS"/>
    <property type="match status" value="1"/>
</dbReference>
<evidence type="ECO:0000256" key="1">
    <source>
        <dbReference type="ARBA" id="ARBA00022553"/>
    </source>
</evidence>
<dbReference type="InterPro" id="IPR002404">
    <property type="entry name" value="IRS_PTB"/>
</dbReference>
<dbReference type="Proteomes" id="UP000472265">
    <property type="component" value="Chromosome 5"/>
</dbReference>
<reference evidence="4" key="1">
    <citation type="submission" date="2021-04" db="EMBL/GenBank/DDBJ databases">
        <authorList>
            <consortium name="Wellcome Sanger Institute Data Sharing"/>
        </authorList>
    </citation>
    <scope>NUCLEOTIDE SEQUENCE [LARGE SCALE GENOMIC DNA]</scope>
</reference>
<dbReference type="PANTHER" id="PTHR21258:SF14">
    <property type="entry name" value="DOCKING PROTEIN 2"/>
    <property type="match status" value="1"/>
</dbReference>
<reference evidence="4" key="2">
    <citation type="submission" date="2025-08" db="UniProtKB">
        <authorList>
            <consortium name="Ensembl"/>
        </authorList>
    </citation>
    <scope>IDENTIFICATION</scope>
</reference>
<dbReference type="GO" id="GO:0007265">
    <property type="term" value="P:Ras protein signal transduction"/>
    <property type="evidence" value="ECO:0007669"/>
    <property type="project" value="TreeGrafter"/>
</dbReference>
<dbReference type="SMART" id="SM01244">
    <property type="entry name" value="IRS"/>
    <property type="match status" value="1"/>
</dbReference>
<dbReference type="SMART" id="SM00310">
    <property type="entry name" value="PTBI"/>
    <property type="match status" value="1"/>
</dbReference>
<dbReference type="InterPro" id="IPR011993">
    <property type="entry name" value="PH-like_dom_sf"/>
</dbReference>
<dbReference type="CDD" id="cd01203">
    <property type="entry name" value="PTB_DOK1_DOK2_DOK3"/>
    <property type="match status" value="1"/>
</dbReference>
<dbReference type="PANTHER" id="PTHR21258">
    <property type="entry name" value="DOCKING PROTEIN RELATED"/>
    <property type="match status" value="1"/>
</dbReference>
<dbReference type="AlphaFoldDB" id="A0A671TMV6"/>
<dbReference type="InterPro" id="IPR037751">
    <property type="entry name" value="Dok1/2/3_PTB"/>
</dbReference>